<dbReference type="SUPFAM" id="SSF52833">
    <property type="entry name" value="Thioredoxin-like"/>
    <property type="match status" value="1"/>
</dbReference>
<feature type="compositionally biased region" description="Basic and acidic residues" evidence="2">
    <location>
        <begin position="62"/>
        <end position="73"/>
    </location>
</feature>
<feature type="signal peptide" evidence="3">
    <location>
        <begin position="1"/>
        <end position="23"/>
    </location>
</feature>
<evidence type="ECO:0000256" key="3">
    <source>
        <dbReference type="SAM" id="SignalP"/>
    </source>
</evidence>
<dbReference type="InterPro" id="IPR013766">
    <property type="entry name" value="Thioredoxin_domain"/>
</dbReference>
<organism evidence="5 6">
    <name type="scientific">Cyclotella atomus</name>
    <dbReference type="NCBI Taxonomy" id="382360"/>
    <lineage>
        <taxon>Eukaryota</taxon>
        <taxon>Sar</taxon>
        <taxon>Stramenopiles</taxon>
        <taxon>Ochrophyta</taxon>
        <taxon>Bacillariophyta</taxon>
        <taxon>Coscinodiscophyceae</taxon>
        <taxon>Thalassiosirophycidae</taxon>
        <taxon>Stephanodiscales</taxon>
        <taxon>Stephanodiscaceae</taxon>
        <taxon>Cyclotella</taxon>
    </lineage>
</organism>
<dbReference type="AlphaFoldDB" id="A0ABD3P155"/>
<dbReference type="PANTHER" id="PTHR43601">
    <property type="entry name" value="THIOREDOXIN, MITOCHONDRIAL"/>
    <property type="match status" value="1"/>
</dbReference>
<dbReference type="Proteomes" id="UP001530400">
    <property type="component" value="Unassembled WGS sequence"/>
</dbReference>
<dbReference type="InterPro" id="IPR036249">
    <property type="entry name" value="Thioredoxin-like_sf"/>
</dbReference>
<accession>A0ABD3P155</accession>
<feature type="domain" description="Thioredoxin" evidence="4">
    <location>
        <begin position="71"/>
        <end position="202"/>
    </location>
</feature>
<evidence type="ECO:0000259" key="4">
    <source>
        <dbReference type="PROSITE" id="PS51352"/>
    </source>
</evidence>
<dbReference type="EMBL" id="JALLPJ020000858">
    <property type="protein sequence ID" value="KAL3781188.1"/>
    <property type="molecule type" value="Genomic_DNA"/>
</dbReference>
<keyword evidence="3" id="KW-0732">Signal</keyword>
<dbReference type="Pfam" id="PF00085">
    <property type="entry name" value="Thioredoxin"/>
    <property type="match status" value="1"/>
</dbReference>
<evidence type="ECO:0000256" key="1">
    <source>
        <dbReference type="ARBA" id="ARBA00008987"/>
    </source>
</evidence>
<dbReference type="PROSITE" id="PS51352">
    <property type="entry name" value="THIOREDOXIN_2"/>
    <property type="match status" value="1"/>
</dbReference>
<sequence length="223" mass="25620">MVSSRHRHLATLLAMLSIHNSISFPTSQAFLTTTTHSPSIPIHQSKSRKPTQLSAVESPMRPIEDEQEKDKSRSRLIPNFLRRRPSQPTEEDSRIQTIDTLSAYKDQVVNQNELVVVRFYAPWCKSCKASFPQFKQLISKYPEVKYVQVPLTKETAYIHEGLGVPSVPYAHIYHPEGGLVEEKKINKRVFGEFAETLDWYVRGECVLPEEEDADFEVEEEGFQ</sequence>
<evidence type="ECO:0000313" key="5">
    <source>
        <dbReference type="EMBL" id="KAL3781188.1"/>
    </source>
</evidence>
<keyword evidence="6" id="KW-1185">Reference proteome</keyword>
<comment type="caution">
    <text evidence="5">The sequence shown here is derived from an EMBL/GenBank/DDBJ whole genome shotgun (WGS) entry which is preliminary data.</text>
</comment>
<dbReference type="Gene3D" id="3.40.30.10">
    <property type="entry name" value="Glutaredoxin"/>
    <property type="match status" value="1"/>
</dbReference>
<comment type="similarity">
    <text evidence="1">Belongs to the thioredoxin family.</text>
</comment>
<dbReference type="CDD" id="cd02947">
    <property type="entry name" value="TRX_family"/>
    <property type="match status" value="1"/>
</dbReference>
<feature type="region of interest" description="Disordered" evidence="2">
    <location>
        <begin position="36"/>
        <end position="74"/>
    </location>
</feature>
<proteinExistence type="inferred from homology"/>
<feature type="chain" id="PRO_5044790484" description="Thioredoxin domain-containing protein" evidence="3">
    <location>
        <begin position="24"/>
        <end position="223"/>
    </location>
</feature>
<protein>
    <recommendedName>
        <fullName evidence="4">Thioredoxin domain-containing protein</fullName>
    </recommendedName>
</protein>
<name>A0ABD3P155_9STRA</name>
<evidence type="ECO:0000313" key="6">
    <source>
        <dbReference type="Proteomes" id="UP001530400"/>
    </source>
</evidence>
<gene>
    <name evidence="5" type="ORF">ACHAWO_010247</name>
</gene>
<dbReference type="PANTHER" id="PTHR43601:SF32">
    <property type="entry name" value="THIOREDOXIN-LIKE 2-2, CHLOROPLASTIC"/>
    <property type="match status" value="1"/>
</dbReference>
<reference evidence="5 6" key="1">
    <citation type="submission" date="2024-10" db="EMBL/GenBank/DDBJ databases">
        <title>Updated reference genomes for cyclostephanoid diatoms.</title>
        <authorList>
            <person name="Roberts W.R."/>
            <person name="Alverson A.J."/>
        </authorList>
    </citation>
    <scope>NUCLEOTIDE SEQUENCE [LARGE SCALE GENOMIC DNA]</scope>
    <source>
        <strain evidence="5 6">AJA010-31</strain>
    </source>
</reference>
<evidence type="ECO:0000256" key="2">
    <source>
        <dbReference type="SAM" id="MobiDB-lite"/>
    </source>
</evidence>
<feature type="compositionally biased region" description="Polar residues" evidence="2">
    <location>
        <begin position="36"/>
        <end position="55"/>
    </location>
</feature>